<feature type="coiled-coil region" evidence="1">
    <location>
        <begin position="90"/>
        <end position="121"/>
    </location>
</feature>
<keyword evidence="3" id="KW-1185">Reference proteome</keyword>
<sequence>MSDSTVLLNAPNMMAVKDCREAIHYYAKIYLSDIDIESLRTDALALSRYVSEVDQDVNDLVLKVGSVMDVADVSSFLDDIQDMSSDPDALADYKKELVKLLEEKKKILTDLRQALDDATYNMDTMSFTSNTFRLKELAATKENIKLNAKNENVGVEYDWLLQKKHALDVAIEAYDSKSIYDMAKPLLDQVEHLANAALNGPAEFKKDLVKEGIEAAKFILKSADDGIKHNDMLQARIQMIQKLAERDKINNEYDQRLKDNFEETRRITAFEDLRKPKKEYLDEVKKIIAALDSFIEMVFADVKDKDKAQEIAGGFVTHAPELVTYSRNVYLKWLR</sequence>
<dbReference type="RefSeq" id="WP_084379753.1">
    <property type="nucleotide sequence ID" value="NZ_LS483433.1"/>
</dbReference>
<dbReference type="InterPro" id="IPR047760">
    <property type="entry name" value="XaxB-like"/>
</dbReference>
<dbReference type="OrthoDB" id="9995024at2"/>
<proteinExistence type="predicted"/>
<evidence type="ECO:0000313" key="2">
    <source>
        <dbReference type="EMBL" id="SDV11687.1"/>
    </source>
</evidence>
<evidence type="ECO:0000313" key="3">
    <source>
        <dbReference type="Proteomes" id="UP000198600"/>
    </source>
</evidence>
<keyword evidence="1" id="KW-0175">Coiled coil</keyword>
<name>A0A1H2P1W1_9PSED</name>
<gene>
    <name evidence="2" type="ORF">SAMN05216202_5326</name>
</gene>
<reference evidence="3" key="1">
    <citation type="submission" date="2016-10" db="EMBL/GenBank/DDBJ databases">
        <authorList>
            <person name="Varghese N."/>
            <person name="Submissions S."/>
        </authorList>
    </citation>
    <scope>NUCLEOTIDE SEQUENCE [LARGE SCALE GENOMIC DNA]</scope>
    <source>
        <strain evidence="3">LMG 2223</strain>
    </source>
</reference>
<dbReference type="EMBL" id="LT629802">
    <property type="protein sequence ID" value="SDV11687.1"/>
    <property type="molecule type" value="Genomic_DNA"/>
</dbReference>
<evidence type="ECO:0000256" key="1">
    <source>
        <dbReference type="SAM" id="Coils"/>
    </source>
</evidence>
<dbReference type="AlphaFoldDB" id="A0A1H2P1W1"/>
<dbReference type="NCBIfam" id="NF033927">
    <property type="entry name" value="alph_xenorhab_B"/>
    <property type="match status" value="1"/>
</dbReference>
<accession>A0A1H2P1W1</accession>
<protein>
    <submittedName>
        <fullName evidence="2">Uncharacterized protein</fullName>
    </submittedName>
</protein>
<dbReference type="Proteomes" id="UP000198600">
    <property type="component" value="Chromosome I"/>
</dbReference>
<organism evidence="2 3">
    <name type="scientific">Pseudomonas mucidolens</name>
    <dbReference type="NCBI Taxonomy" id="46679"/>
    <lineage>
        <taxon>Bacteria</taxon>
        <taxon>Pseudomonadati</taxon>
        <taxon>Pseudomonadota</taxon>
        <taxon>Gammaproteobacteria</taxon>
        <taxon>Pseudomonadales</taxon>
        <taxon>Pseudomonadaceae</taxon>
        <taxon>Pseudomonas</taxon>
    </lineage>
</organism>